<accession>A0A1L9MR96</accession>
<proteinExistence type="predicted"/>
<dbReference type="AlphaFoldDB" id="A0A1L9MR96"/>
<evidence type="ECO:0000313" key="2">
    <source>
        <dbReference type="Proteomes" id="UP000184304"/>
    </source>
</evidence>
<dbReference type="VEuPathDB" id="FungiDB:ASPTUDRAFT_33845"/>
<reference evidence="2" key="1">
    <citation type="journal article" date="2017" name="Genome Biol.">
        <title>Comparative genomics reveals high biological diversity and specific adaptations in the industrially and medically important fungal genus Aspergillus.</title>
        <authorList>
            <person name="de Vries R.P."/>
            <person name="Riley R."/>
            <person name="Wiebenga A."/>
            <person name="Aguilar-Osorio G."/>
            <person name="Amillis S."/>
            <person name="Uchima C.A."/>
            <person name="Anderluh G."/>
            <person name="Asadollahi M."/>
            <person name="Askin M."/>
            <person name="Barry K."/>
            <person name="Battaglia E."/>
            <person name="Bayram O."/>
            <person name="Benocci T."/>
            <person name="Braus-Stromeyer S.A."/>
            <person name="Caldana C."/>
            <person name="Canovas D."/>
            <person name="Cerqueira G.C."/>
            <person name="Chen F."/>
            <person name="Chen W."/>
            <person name="Choi C."/>
            <person name="Clum A."/>
            <person name="Dos Santos R.A."/>
            <person name="Damasio A.R."/>
            <person name="Diallinas G."/>
            <person name="Emri T."/>
            <person name="Fekete E."/>
            <person name="Flipphi M."/>
            <person name="Freyberg S."/>
            <person name="Gallo A."/>
            <person name="Gournas C."/>
            <person name="Habgood R."/>
            <person name="Hainaut M."/>
            <person name="Harispe M.L."/>
            <person name="Henrissat B."/>
            <person name="Hilden K.S."/>
            <person name="Hope R."/>
            <person name="Hossain A."/>
            <person name="Karabika E."/>
            <person name="Karaffa L."/>
            <person name="Karanyi Z."/>
            <person name="Krasevec N."/>
            <person name="Kuo A."/>
            <person name="Kusch H."/>
            <person name="LaButti K."/>
            <person name="Lagendijk E.L."/>
            <person name="Lapidus A."/>
            <person name="Levasseur A."/>
            <person name="Lindquist E."/>
            <person name="Lipzen A."/>
            <person name="Logrieco A.F."/>
            <person name="MacCabe A."/>
            <person name="Maekelae M.R."/>
            <person name="Malavazi I."/>
            <person name="Melin P."/>
            <person name="Meyer V."/>
            <person name="Mielnichuk N."/>
            <person name="Miskei M."/>
            <person name="Molnar A.P."/>
            <person name="Mule G."/>
            <person name="Ngan C.Y."/>
            <person name="Orejas M."/>
            <person name="Orosz E."/>
            <person name="Ouedraogo J.P."/>
            <person name="Overkamp K.M."/>
            <person name="Park H.-S."/>
            <person name="Perrone G."/>
            <person name="Piumi F."/>
            <person name="Punt P.J."/>
            <person name="Ram A.F."/>
            <person name="Ramon A."/>
            <person name="Rauscher S."/>
            <person name="Record E."/>
            <person name="Riano-Pachon D.M."/>
            <person name="Robert V."/>
            <person name="Roehrig J."/>
            <person name="Ruller R."/>
            <person name="Salamov A."/>
            <person name="Salih N.S."/>
            <person name="Samson R.A."/>
            <person name="Sandor E."/>
            <person name="Sanguinetti M."/>
            <person name="Schuetze T."/>
            <person name="Sepcic K."/>
            <person name="Shelest E."/>
            <person name="Sherlock G."/>
            <person name="Sophianopoulou V."/>
            <person name="Squina F.M."/>
            <person name="Sun H."/>
            <person name="Susca A."/>
            <person name="Todd R.B."/>
            <person name="Tsang A."/>
            <person name="Unkles S.E."/>
            <person name="van de Wiele N."/>
            <person name="van Rossen-Uffink D."/>
            <person name="Oliveira J.V."/>
            <person name="Vesth T.C."/>
            <person name="Visser J."/>
            <person name="Yu J.-H."/>
            <person name="Zhou M."/>
            <person name="Andersen M.R."/>
            <person name="Archer D.B."/>
            <person name="Baker S.E."/>
            <person name="Benoit I."/>
            <person name="Brakhage A.A."/>
            <person name="Braus G.H."/>
            <person name="Fischer R."/>
            <person name="Frisvad J.C."/>
            <person name="Goldman G.H."/>
            <person name="Houbraken J."/>
            <person name="Oakley B."/>
            <person name="Pocsi I."/>
            <person name="Scazzocchio C."/>
            <person name="Seiboth B."/>
            <person name="vanKuyk P.A."/>
            <person name="Wortman J."/>
            <person name="Dyer P.S."/>
            <person name="Grigoriev I.V."/>
        </authorList>
    </citation>
    <scope>NUCLEOTIDE SEQUENCE [LARGE SCALE GENOMIC DNA]</scope>
    <source>
        <strain evidence="2">CBS 134.48</strain>
    </source>
</reference>
<gene>
    <name evidence="1" type="ORF">ASPTUDRAFT_33845</name>
</gene>
<keyword evidence="2" id="KW-1185">Reference proteome</keyword>
<dbReference type="EMBL" id="KV878208">
    <property type="protein sequence ID" value="OJI79573.1"/>
    <property type="molecule type" value="Genomic_DNA"/>
</dbReference>
<protein>
    <submittedName>
        <fullName evidence="1">Uncharacterized protein</fullName>
    </submittedName>
</protein>
<name>A0A1L9MR96_ASPTC</name>
<sequence>MATAELATAAAAITVQTFLSPIPEVSTIKILSTYILVNLAAVAWSLRASISADIPPPPSIAWLNLVFLSTATSWTVIHRLYFSPLASLPGLKRAAVSRQPINVA</sequence>
<evidence type="ECO:0000313" key="1">
    <source>
        <dbReference type="EMBL" id="OJI79573.1"/>
    </source>
</evidence>
<dbReference type="Proteomes" id="UP000184304">
    <property type="component" value="Unassembled WGS sequence"/>
</dbReference>
<organism evidence="1 2">
    <name type="scientific">Aspergillus tubingensis (strain CBS 134.48)</name>
    <dbReference type="NCBI Taxonomy" id="767770"/>
    <lineage>
        <taxon>Eukaryota</taxon>
        <taxon>Fungi</taxon>
        <taxon>Dikarya</taxon>
        <taxon>Ascomycota</taxon>
        <taxon>Pezizomycotina</taxon>
        <taxon>Eurotiomycetes</taxon>
        <taxon>Eurotiomycetidae</taxon>
        <taxon>Eurotiales</taxon>
        <taxon>Aspergillaceae</taxon>
        <taxon>Aspergillus</taxon>
        <taxon>Aspergillus subgen. Circumdati</taxon>
    </lineage>
</organism>